<dbReference type="OrthoDB" id="5413799at2"/>
<comment type="caution">
    <text evidence="1">The sequence shown here is derived from an EMBL/GenBank/DDBJ whole genome shotgun (WGS) entry which is preliminary data.</text>
</comment>
<dbReference type="AlphaFoldDB" id="A0A429ZWU6"/>
<dbReference type="Pfam" id="PF13479">
    <property type="entry name" value="AAA_24"/>
    <property type="match status" value="1"/>
</dbReference>
<dbReference type="RefSeq" id="WP_125984260.1">
    <property type="nucleotide sequence ID" value="NZ_NGJS01000011.1"/>
</dbReference>
<name>A0A429ZWU6_9ENTE</name>
<organism evidence="1 2">
    <name type="scientific">Vagococcus vulneris</name>
    <dbReference type="NCBI Taxonomy" id="1977869"/>
    <lineage>
        <taxon>Bacteria</taxon>
        <taxon>Bacillati</taxon>
        <taxon>Bacillota</taxon>
        <taxon>Bacilli</taxon>
        <taxon>Lactobacillales</taxon>
        <taxon>Enterococcaceae</taxon>
        <taxon>Vagococcus</taxon>
    </lineage>
</organism>
<evidence type="ECO:0000313" key="2">
    <source>
        <dbReference type="Proteomes" id="UP000287857"/>
    </source>
</evidence>
<reference evidence="1 2" key="1">
    <citation type="submission" date="2017-05" db="EMBL/GenBank/DDBJ databases">
        <title>Vagococcus spp. assemblies.</title>
        <authorList>
            <person name="Gulvik C.A."/>
        </authorList>
    </citation>
    <scope>NUCLEOTIDE SEQUENCE [LARGE SCALE GENOMIC DNA]</scope>
    <source>
        <strain evidence="1 2">SS1995</strain>
    </source>
</reference>
<dbReference type="SUPFAM" id="SSF52540">
    <property type="entry name" value="P-loop containing nucleoside triphosphate hydrolases"/>
    <property type="match status" value="1"/>
</dbReference>
<dbReference type="EMBL" id="NGJS01000011">
    <property type="protein sequence ID" value="RST98281.1"/>
    <property type="molecule type" value="Genomic_DNA"/>
</dbReference>
<dbReference type="Proteomes" id="UP000287857">
    <property type="component" value="Unassembled WGS sequence"/>
</dbReference>
<sequence>MFEISSGKIITAQKVVIYGVEGIGKTTFASQFPNPVFIDVEDSSKHLNVDRLPKPTSWNMLLQEINHVKDKKQWKTLVIDTLDKAEELCKQHVMQSNNWTVIDSEGYGKKFIALQKEFGSLLNLLSDVCDSGINIVLVAHAVQRKVEEPDQLGQYDHYELKLEKRNGPLPKEWADAVLFAKFKNTIITDSKSNSKKATGGQRMMYTTHNPAWDAKNRWGLADELPFDYSQIAQVFLENSQVTELQQSTQQNEFMNKEQQDFSRGPQPNITTVIPKSVADLMKNSQVSVDEIMQVIYTGGFMPQDTPIENIPDDLWGYLVTNWDAGVMNMLNTKIRTF</sequence>
<accession>A0A429ZWU6</accession>
<keyword evidence="2" id="KW-1185">Reference proteome</keyword>
<gene>
    <name evidence="1" type="ORF">CBF37_08195</name>
</gene>
<protein>
    <recommendedName>
        <fullName evidence="3">ATP-binding protein</fullName>
    </recommendedName>
</protein>
<dbReference type="InterPro" id="IPR027417">
    <property type="entry name" value="P-loop_NTPase"/>
</dbReference>
<evidence type="ECO:0008006" key="3">
    <source>
        <dbReference type="Google" id="ProtNLM"/>
    </source>
</evidence>
<proteinExistence type="predicted"/>
<evidence type="ECO:0000313" key="1">
    <source>
        <dbReference type="EMBL" id="RST98281.1"/>
    </source>
</evidence>